<feature type="region of interest" description="Disordered" evidence="1">
    <location>
        <begin position="130"/>
        <end position="185"/>
    </location>
</feature>
<reference evidence="3 4" key="1">
    <citation type="submission" date="2008-10" db="EMBL/GenBank/DDBJ databases">
        <title>Draft genome sequence of Collinsella stercoris (DSM 13279).</title>
        <authorList>
            <person name="Sudarsanam P."/>
            <person name="Ley R."/>
            <person name="Guruge J."/>
            <person name="Turnbaugh P.J."/>
            <person name="Mahowald M."/>
            <person name="Liep D."/>
            <person name="Gordon J."/>
        </authorList>
    </citation>
    <scope>NUCLEOTIDE SEQUENCE [LARGE SCALE GENOMIC DNA]</scope>
    <source>
        <strain evidence="3 4">DSM 13279</strain>
    </source>
</reference>
<evidence type="ECO:0000256" key="2">
    <source>
        <dbReference type="SAM" id="Phobius"/>
    </source>
</evidence>
<protein>
    <recommendedName>
        <fullName evidence="5">DUF948 domain-containing protein</fullName>
    </recommendedName>
</protein>
<dbReference type="Gene3D" id="1.20.1480.30">
    <property type="entry name" value="Designed four-helix bundle protein"/>
    <property type="match status" value="1"/>
</dbReference>
<sequence length="185" mass="19312">MDPMQIVLVILALAGVWAVVELALVLRRIRGVVASLDKTVEQVASTIEEARPVVAKLDGVVDELQPAVAQIEPLLKQATVAVEALSADLVEVNGVLRDVSAVSGAASSASNAVTGIVDGATEKVHKLFAKPRKAEPAPASPVLTDASEPVAEASDNAQAPLAEEDTDTAPRQYFTYAPAEESDHE</sequence>
<evidence type="ECO:0000313" key="4">
    <source>
        <dbReference type="Proteomes" id="UP000003560"/>
    </source>
</evidence>
<dbReference type="eggNOG" id="COG4768">
    <property type="taxonomic scope" value="Bacteria"/>
</dbReference>
<proteinExistence type="predicted"/>
<gene>
    <name evidence="3" type="ORF">COLSTE_01809</name>
</gene>
<dbReference type="STRING" id="445975.COLSTE_01809"/>
<name>B6GCI6_9ACTN</name>
<evidence type="ECO:0008006" key="5">
    <source>
        <dbReference type="Google" id="ProtNLM"/>
    </source>
</evidence>
<dbReference type="AlphaFoldDB" id="B6GCI6"/>
<feature type="transmembrane region" description="Helical" evidence="2">
    <location>
        <begin position="6"/>
        <end position="26"/>
    </location>
</feature>
<dbReference type="Proteomes" id="UP000003560">
    <property type="component" value="Unassembled WGS sequence"/>
</dbReference>
<dbReference type="EMBL" id="ABXJ01000105">
    <property type="protein sequence ID" value="EEA90017.1"/>
    <property type="molecule type" value="Genomic_DNA"/>
</dbReference>
<keyword evidence="2" id="KW-1133">Transmembrane helix</keyword>
<organism evidence="3 4">
    <name type="scientific">Collinsella stercoris DSM 13279</name>
    <dbReference type="NCBI Taxonomy" id="445975"/>
    <lineage>
        <taxon>Bacteria</taxon>
        <taxon>Bacillati</taxon>
        <taxon>Actinomycetota</taxon>
        <taxon>Coriobacteriia</taxon>
        <taxon>Coriobacteriales</taxon>
        <taxon>Coriobacteriaceae</taxon>
        <taxon>Collinsella</taxon>
    </lineage>
</organism>
<keyword evidence="2" id="KW-0472">Membrane</keyword>
<dbReference type="OrthoDB" id="3186591at2"/>
<dbReference type="SUPFAM" id="SSF58104">
    <property type="entry name" value="Methyl-accepting chemotaxis protein (MCP) signaling domain"/>
    <property type="match status" value="1"/>
</dbReference>
<dbReference type="HOGENOM" id="CLU_102457_0_0_11"/>
<comment type="caution">
    <text evidence="3">The sequence shown here is derived from an EMBL/GenBank/DDBJ whole genome shotgun (WGS) entry which is preliminary data.</text>
</comment>
<reference evidence="3 4" key="2">
    <citation type="submission" date="2008-10" db="EMBL/GenBank/DDBJ databases">
        <authorList>
            <person name="Fulton L."/>
            <person name="Clifton S."/>
            <person name="Fulton B."/>
            <person name="Xu J."/>
            <person name="Minx P."/>
            <person name="Pepin K.H."/>
            <person name="Johnson M."/>
            <person name="Thiruvilangam P."/>
            <person name="Bhonagiri V."/>
            <person name="Nash W.E."/>
            <person name="Mardis E.R."/>
            <person name="Wilson R.K."/>
        </authorList>
    </citation>
    <scope>NUCLEOTIDE SEQUENCE [LARGE SCALE GENOMIC DNA]</scope>
    <source>
        <strain evidence="3 4">DSM 13279</strain>
    </source>
</reference>
<keyword evidence="4" id="KW-1185">Reference proteome</keyword>
<evidence type="ECO:0000313" key="3">
    <source>
        <dbReference type="EMBL" id="EEA90017.1"/>
    </source>
</evidence>
<dbReference type="GeneID" id="98003492"/>
<evidence type="ECO:0000256" key="1">
    <source>
        <dbReference type="SAM" id="MobiDB-lite"/>
    </source>
</evidence>
<keyword evidence="2" id="KW-0812">Transmembrane</keyword>
<dbReference type="RefSeq" id="WP_006721443.1">
    <property type="nucleotide sequence ID" value="NZ_CP085935.1"/>
</dbReference>
<accession>B6GCI6</accession>